<name>A0A7W4IDH5_9PROT</name>
<dbReference type="RefSeq" id="WP_182997701.1">
    <property type="nucleotide sequence ID" value="NZ_JABEQJ010000014.1"/>
</dbReference>
<dbReference type="InterPro" id="IPR019027">
    <property type="entry name" value="Pilus_biogenesis_CpaD-related"/>
</dbReference>
<evidence type="ECO:0000313" key="3">
    <source>
        <dbReference type="Proteomes" id="UP000589085"/>
    </source>
</evidence>
<gene>
    <name evidence="2" type="ORF">HLH48_11760</name>
</gene>
<dbReference type="EMBL" id="JABEQJ010000014">
    <property type="protein sequence ID" value="MBB2160838.1"/>
    <property type="molecule type" value="Genomic_DNA"/>
</dbReference>
<comment type="caution">
    <text evidence="2">The sequence shown here is derived from an EMBL/GenBank/DDBJ whole genome shotgun (WGS) entry which is preliminary data.</text>
</comment>
<feature type="chain" id="PRO_5031373272" description="Lipoprotein" evidence="1">
    <location>
        <begin position="23"/>
        <end position="110"/>
    </location>
</feature>
<evidence type="ECO:0000256" key="1">
    <source>
        <dbReference type="SAM" id="SignalP"/>
    </source>
</evidence>
<evidence type="ECO:0008006" key="4">
    <source>
        <dbReference type="Google" id="ProtNLM"/>
    </source>
</evidence>
<evidence type="ECO:0000313" key="2">
    <source>
        <dbReference type="EMBL" id="MBB2160838.1"/>
    </source>
</evidence>
<sequence>MRQSRRIALSCVLALLAGCAVLDPYRRPDAWHPSGANQANLAAMVADPRDLAHGQSAQGTDAEAPVLAIDRIRQDKPKRLPVTSGITTGVMGSGSAIGGNGGASAAAYGY</sequence>
<dbReference type="Proteomes" id="UP000589085">
    <property type="component" value="Unassembled WGS sequence"/>
</dbReference>
<proteinExistence type="predicted"/>
<feature type="signal peptide" evidence="1">
    <location>
        <begin position="1"/>
        <end position="22"/>
    </location>
</feature>
<dbReference type="PROSITE" id="PS51257">
    <property type="entry name" value="PROKAR_LIPOPROTEIN"/>
    <property type="match status" value="1"/>
</dbReference>
<keyword evidence="1" id="KW-0732">Signal</keyword>
<protein>
    <recommendedName>
        <fullName evidence="4">Lipoprotein</fullName>
    </recommendedName>
</protein>
<organism evidence="2 3">
    <name type="scientific">Gluconacetobacter sacchari</name>
    <dbReference type="NCBI Taxonomy" id="92759"/>
    <lineage>
        <taxon>Bacteria</taxon>
        <taxon>Pseudomonadati</taxon>
        <taxon>Pseudomonadota</taxon>
        <taxon>Alphaproteobacteria</taxon>
        <taxon>Acetobacterales</taxon>
        <taxon>Acetobacteraceae</taxon>
        <taxon>Gluconacetobacter</taxon>
    </lineage>
</organism>
<dbReference type="Pfam" id="PF09476">
    <property type="entry name" value="Pilus_CpaD"/>
    <property type="match status" value="1"/>
</dbReference>
<reference evidence="2 3" key="1">
    <citation type="submission" date="2020-04" db="EMBL/GenBank/DDBJ databases">
        <title>Description of novel Gluconacetobacter.</title>
        <authorList>
            <person name="Sombolestani A."/>
        </authorList>
    </citation>
    <scope>NUCLEOTIDE SEQUENCE [LARGE SCALE GENOMIC DNA]</scope>
    <source>
        <strain evidence="2 3">LMG 19747</strain>
    </source>
</reference>
<accession>A0A7W4IDH5</accession>
<dbReference type="AlphaFoldDB" id="A0A7W4IDH5"/>